<keyword evidence="1" id="KW-0472">Membrane</keyword>
<dbReference type="Gene3D" id="3.20.20.450">
    <property type="entry name" value="EAL domain"/>
    <property type="match status" value="1"/>
</dbReference>
<evidence type="ECO:0000313" key="4">
    <source>
        <dbReference type="Proteomes" id="UP000048926"/>
    </source>
</evidence>
<dbReference type="SUPFAM" id="SSF141868">
    <property type="entry name" value="EAL domain-like"/>
    <property type="match status" value="1"/>
</dbReference>
<dbReference type="SMART" id="SM00052">
    <property type="entry name" value="EAL"/>
    <property type="match status" value="1"/>
</dbReference>
<feature type="transmembrane region" description="Helical" evidence="1">
    <location>
        <begin position="266"/>
        <end position="288"/>
    </location>
</feature>
<dbReference type="Pfam" id="PF00563">
    <property type="entry name" value="EAL"/>
    <property type="match status" value="1"/>
</dbReference>
<dbReference type="AlphaFoldDB" id="A0A0M6XVI0"/>
<dbReference type="RefSeq" id="WP_023004030.1">
    <property type="nucleotide sequence ID" value="NZ_CP045617.1"/>
</dbReference>
<organism evidence="3 4">
    <name type="scientific">Roseibium aggregatum</name>
    <dbReference type="NCBI Taxonomy" id="187304"/>
    <lineage>
        <taxon>Bacteria</taxon>
        <taxon>Pseudomonadati</taxon>
        <taxon>Pseudomonadota</taxon>
        <taxon>Alphaproteobacteria</taxon>
        <taxon>Hyphomicrobiales</taxon>
        <taxon>Stappiaceae</taxon>
        <taxon>Roseibium</taxon>
    </lineage>
</organism>
<dbReference type="InterPro" id="IPR035919">
    <property type="entry name" value="EAL_sf"/>
</dbReference>
<feature type="transmembrane region" description="Helical" evidence="1">
    <location>
        <begin position="32"/>
        <end position="57"/>
    </location>
</feature>
<keyword evidence="1" id="KW-1133">Transmembrane helix</keyword>
<dbReference type="InterPro" id="IPR050706">
    <property type="entry name" value="Cyclic-di-GMP_PDE-like"/>
</dbReference>
<dbReference type="STRING" id="187304.B0E33_00340"/>
<dbReference type="PANTHER" id="PTHR33121">
    <property type="entry name" value="CYCLIC DI-GMP PHOSPHODIESTERASE PDEF"/>
    <property type="match status" value="1"/>
</dbReference>
<dbReference type="EC" id="3.1.4.-" evidence="3"/>
<accession>A0A0M6XVI0</accession>
<dbReference type="CDD" id="cd01948">
    <property type="entry name" value="EAL"/>
    <property type="match status" value="1"/>
</dbReference>
<sequence length="575" mass="63359">MKLLNLQSLFTQISHGQKEFIHEQACDLSFRYVGFVKTVLIALALATAPLFAINVILNQYAERRAVVEMEAMGNVAIHRAEEAISTTVSLLQRLDRDDVQTCSAEDRGIYEKQIVEHGMIDAIGLADAAGQRMCIIPDRDLAGKVVLPPMREDGPLVGIGMLDRNYLGARAAVISWDLKDQTRLFAEVTPAVIAIDPGPEYLRSYRRAELRLGNNLLWYSIGGYNSEATDPSQILSVEVSSQLYPLVATITAPISAAGNVVQDLKVVAAAACAGIALLFVAIGVWLSWRPEREADDEFIAAIRNGEFIPYYQPVMDIESGRLRGCEILMRWRRPNGMIVSPGQFMAYAENNGHIFDMTRHMMRVSSEEIGDLYGDNPDLKLSINLFAGHFLDREIISDIRSIFEKSRISFQQIVVEVTERHPLEDMELARKIIAELQALGVRVALDDVGTGHGGMAYLQKLGVDIIKIDKMFIDTIGSDDNSTTIVDSMVELADNLGMGIIAEGVEMEEQIDRLLELGVTAAQGYFFAAPMPADEFIAFAERTDEEANERSRLAAEAAAAEQAANEAAMRKNAAA</sequence>
<dbReference type="GO" id="GO:0071111">
    <property type="term" value="F:cyclic-guanylate-specific phosphodiesterase activity"/>
    <property type="evidence" value="ECO:0007669"/>
    <property type="project" value="InterPro"/>
</dbReference>
<dbReference type="PANTHER" id="PTHR33121:SF56">
    <property type="entry name" value="SIGNALLING PROTEIN WITH EAL AND C2 DOMAINS"/>
    <property type="match status" value="1"/>
</dbReference>
<protein>
    <submittedName>
        <fullName evidence="3">Cyclic di-GMP phosphodiesterase YahA</fullName>
        <ecNumber evidence="3">3.1.4.-</ecNumber>
    </submittedName>
</protein>
<evidence type="ECO:0000313" key="3">
    <source>
        <dbReference type="EMBL" id="CTQ41844.1"/>
    </source>
</evidence>
<name>A0A0M6XVI0_9HYPH</name>
<gene>
    <name evidence="3" type="primary">yahA</name>
    <name evidence="3" type="ORF">LAL4801_00264</name>
</gene>
<reference evidence="4" key="1">
    <citation type="submission" date="2015-07" db="EMBL/GenBank/DDBJ databases">
        <authorList>
            <person name="Rodrigo-Torres Lidia"/>
            <person name="Arahal R.David."/>
        </authorList>
    </citation>
    <scope>NUCLEOTIDE SEQUENCE [LARGE SCALE GENOMIC DNA]</scope>
    <source>
        <strain evidence="4">CECT 4801</strain>
    </source>
</reference>
<keyword evidence="4" id="KW-1185">Reference proteome</keyword>
<evidence type="ECO:0000256" key="1">
    <source>
        <dbReference type="SAM" id="Phobius"/>
    </source>
</evidence>
<feature type="domain" description="EAL" evidence="2">
    <location>
        <begin position="291"/>
        <end position="544"/>
    </location>
</feature>
<evidence type="ECO:0000259" key="2">
    <source>
        <dbReference type="PROSITE" id="PS50883"/>
    </source>
</evidence>
<dbReference type="EMBL" id="CXST01000001">
    <property type="protein sequence ID" value="CTQ41844.1"/>
    <property type="molecule type" value="Genomic_DNA"/>
</dbReference>
<proteinExistence type="predicted"/>
<dbReference type="Proteomes" id="UP000048926">
    <property type="component" value="Unassembled WGS sequence"/>
</dbReference>
<dbReference type="InterPro" id="IPR001633">
    <property type="entry name" value="EAL_dom"/>
</dbReference>
<keyword evidence="1" id="KW-0812">Transmembrane</keyword>
<keyword evidence="3" id="KW-0378">Hydrolase</keyword>
<dbReference type="PROSITE" id="PS50883">
    <property type="entry name" value="EAL"/>
    <property type="match status" value="1"/>
</dbReference>